<accession>A0AAE3E5C2</accession>
<gene>
    <name evidence="5" type="ORF">LKD48_10675</name>
</gene>
<dbReference type="SUPFAM" id="SSF102705">
    <property type="entry name" value="NIF3 (NGG1p interacting factor 3)-like"/>
    <property type="match status" value="1"/>
</dbReference>
<feature type="binding site" evidence="4">
    <location>
        <position position="244"/>
    </location>
    <ligand>
        <name>a divalent metal cation</name>
        <dbReference type="ChEBI" id="CHEBI:60240"/>
        <label>1</label>
    </ligand>
</feature>
<name>A0AAE3E5C2_9FIRM</name>
<dbReference type="GO" id="GO:0046872">
    <property type="term" value="F:metal ion binding"/>
    <property type="evidence" value="ECO:0007669"/>
    <property type="project" value="UniProtKB-KW"/>
</dbReference>
<comment type="similarity">
    <text evidence="1">Belongs to the GTP cyclohydrolase I type 2/NIF3 family.</text>
</comment>
<dbReference type="GO" id="GO:0005737">
    <property type="term" value="C:cytoplasm"/>
    <property type="evidence" value="ECO:0007669"/>
    <property type="project" value="TreeGrafter"/>
</dbReference>
<dbReference type="InterPro" id="IPR036069">
    <property type="entry name" value="DUF34/NIF3_sf"/>
</dbReference>
<protein>
    <recommendedName>
        <fullName evidence="2">GTP cyclohydrolase 1 type 2 homolog</fullName>
    </recommendedName>
</protein>
<evidence type="ECO:0000313" key="5">
    <source>
        <dbReference type="EMBL" id="MCC2222095.1"/>
    </source>
</evidence>
<feature type="binding site" evidence="4">
    <location>
        <position position="105"/>
    </location>
    <ligand>
        <name>a divalent metal cation</name>
        <dbReference type="ChEBI" id="CHEBI:60240"/>
        <label>1</label>
    </ligand>
</feature>
<dbReference type="Pfam" id="PF01784">
    <property type="entry name" value="DUF34_NIF3"/>
    <property type="match status" value="1"/>
</dbReference>
<evidence type="ECO:0000313" key="6">
    <source>
        <dbReference type="Proteomes" id="UP001198200"/>
    </source>
</evidence>
<keyword evidence="6" id="KW-1185">Reference proteome</keyword>
<evidence type="ECO:0000256" key="2">
    <source>
        <dbReference type="ARBA" id="ARBA00022112"/>
    </source>
</evidence>
<organism evidence="5 6">
    <name type="scientific">Anthropogastromicrobium aceti</name>
    <dbReference type="NCBI Taxonomy" id="2981768"/>
    <lineage>
        <taxon>Bacteria</taxon>
        <taxon>Bacillati</taxon>
        <taxon>Bacillota</taxon>
        <taxon>Clostridia</taxon>
        <taxon>Lachnospirales</taxon>
        <taxon>Lachnospiraceae</taxon>
        <taxon>Anthropogastromicrobium</taxon>
    </lineage>
</organism>
<dbReference type="Proteomes" id="UP001198200">
    <property type="component" value="Unassembled WGS sequence"/>
</dbReference>
<reference evidence="5 6" key="1">
    <citation type="submission" date="2021-10" db="EMBL/GenBank/DDBJ databases">
        <title>Anaerobic single-cell dispensing facilitates the cultivation of human gut bacteria.</title>
        <authorList>
            <person name="Afrizal A."/>
        </authorList>
    </citation>
    <scope>NUCLEOTIDE SEQUENCE [LARGE SCALE GENOMIC DNA]</scope>
    <source>
        <strain evidence="5 6">CLA-AA-H224</strain>
    </source>
</reference>
<comment type="caution">
    <text evidence="5">The sequence shown here is derived from an EMBL/GenBank/DDBJ whole genome shotgun (WGS) entry which is preliminary data.</text>
</comment>
<dbReference type="PANTHER" id="PTHR13799:SF14">
    <property type="entry name" value="GTP CYCLOHYDROLASE 1 TYPE 2 HOMOLOG"/>
    <property type="match status" value="1"/>
</dbReference>
<dbReference type="Gene3D" id="3.40.1390.30">
    <property type="entry name" value="NIF3 (NGG1p interacting factor 3)-like"/>
    <property type="match status" value="1"/>
</dbReference>
<dbReference type="PANTHER" id="PTHR13799">
    <property type="entry name" value="NGG1 INTERACTING FACTOR 3"/>
    <property type="match status" value="1"/>
</dbReference>
<dbReference type="InterPro" id="IPR002678">
    <property type="entry name" value="DUF34/NIF3"/>
</dbReference>
<dbReference type="RefSeq" id="WP_066564207.1">
    <property type="nucleotide sequence ID" value="NZ_JAJEQN010000027.1"/>
</dbReference>
<evidence type="ECO:0000256" key="4">
    <source>
        <dbReference type="PIRSR" id="PIRSR602678-1"/>
    </source>
</evidence>
<evidence type="ECO:0000256" key="3">
    <source>
        <dbReference type="ARBA" id="ARBA00022723"/>
    </source>
</evidence>
<feature type="binding site" evidence="4">
    <location>
        <position position="241"/>
    </location>
    <ligand>
        <name>a divalent metal cation</name>
        <dbReference type="ChEBI" id="CHEBI:60240"/>
        <label>1</label>
    </ligand>
</feature>
<proteinExistence type="inferred from homology"/>
<evidence type="ECO:0000256" key="1">
    <source>
        <dbReference type="ARBA" id="ARBA00006964"/>
    </source>
</evidence>
<dbReference type="EMBL" id="JAJEQN010000027">
    <property type="protein sequence ID" value="MCC2222095.1"/>
    <property type="molecule type" value="Genomic_DNA"/>
</dbReference>
<dbReference type="FunFam" id="3.40.1390.30:FF:000001">
    <property type="entry name" value="GTP cyclohydrolase 1 type 2"/>
    <property type="match status" value="1"/>
</dbReference>
<sequence length="278" mass="30825">MKCSDIEKQLELFIPKGLAQTDKKENTGLIVGRSDKNVSTIIVAYRIDQETIDYAVSAQADMIISYEPIIEEPILTIGSTNYQGRLLLQLLRHDIACYATGSSFDKCKGGSADWLASRLELSGVYITEPQASYAGMEDTVCQSGKGRIGYYKKKKSLEELTDMICNLFSLEGINAYISKRDDGLTFSDVAVVVWADEKSIEAAMERGVQLIVTCGVSSKEAMKACSEHRAVLELPGETAAHIFETCVEQYLSEVLSSSIEILTIPMQRKSRFLKCRKE</sequence>
<keyword evidence="3 4" id="KW-0479">Metal-binding</keyword>
<dbReference type="AlphaFoldDB" id="A0AAE3E5C2"/>